<dbReference type="EMBL" id="JAGHKP010000002">
    <property type="protein sequence ID" value="MBO9152539.1"/>
    <property type="molecule type" value="Genomic_DNA"/>
</dbReference>
<dbReference type="InterPro" id="IPR029062">
    <property type="entry name" value="Class_I_gatase-like"/>
</dbReference>
<organism evidence="2 3">
    <name type="scientific">Chitinophaga chungangae</name>
    <dbReference type="NCBI Taxonomy" id="2821488"/>
    <lineage>
        <taxon>Bacteria</taxon>
        <taxon>Pseudomonadati</taxon>
        <taxon>Bacteroidota</taxon>
        <taxon>Chitinophagia</taxon>
        <taxon>Chitinophagales</taxon>
        <taxon>Chitinophagaceae</taxon>
        <taxon>Chitinophaga</taxon>
    </lineage>
</organism>
<dbReference type="RefSeq" id="WP_209145527.1">
    <property type="nucleotide sequence ID" value="NZ_JAGHKP010000002.1"/>
</dbReference>
<evidence type="ECO:0000313" key="2">
    <source>
        <dbReference type="EMBL" id="MBO9152539.1"/>
    </source>
</evidence>
<gene>
    <name evidence="2" type="ORF">J7I43_09985</name>
</gene>
<feature type="chain" id="PRO_5046031655" description="Unsaturated rhamnogalacturonyl hydrolase" evidence="1">
    <location>
        <begin position="19"/>
        <end position="257"/>
    </location>
</feature>
<evidence type="ECO:0000313" key="3">
    <source>
        <dbReference type="Proteomes" id="UP000679126"/>
    </source>
</evidence>
<reference evidence="3" key="1">
    <citation type="submission" date="2021-03" db="EMBL/GenBank/DDBJ databases">
        <title>Assistant Professor.</title>
        <authorList>
            <person name="Huq M.A."/>
        </authorList>
    </citation>
    <scope>NUCLEOTIDE SEQUENCE [LARGE SCALE GENOMIC DNA]</scope>
    <source>
        <strain evidence="3">MAH-28</strain>
    </source>
</reference>
<keyword evidence="3" id="KW-1185">Reference proteome</keyword>
<sequence>MKAILLALLLPVSFAASAQKVLLDSYFNNEQKKDASGQMHSWHYKWEETAMSGFSILGQQFLRNGADTATLYAAPTAASLAGAAVYIIVDADNEKENLSPRFILPEHISAIEQWVKKGGVLVLMGNDSANAELSHFSKLSQRFGITFTTRSRNMVKGKEFATGAVHIPAGNEVFPSIKKAYLKEVSILEVKSPAKALVTEGSDVIMAVAHVGKGAVFAVGDPWLYNEYTDGTRIPAEYENAGAAADLVNWLLKQASK</sequence>
<feature type="signal peptide" evidence="1">
    <location>
        <begin position="1"/>
        <end position="18"/>
    </location>
</feature>
<comment type="caution">
    <text evidence="2">The sequence shown here is derived from an EMBL/GenBank/DDBJ whole genome shotgun (WGS) entry which is preliminary data.</text>
</comment>
<evidence type="ECO:0008006" key="4">
    <source>
        <dbReference type="Google" id="ProtNLM"/>
    </source>
</evidence>
<dbReference type="SUPFAM" id="SSF52317">
    <property type="entry name" value="Class I glutamine amidotransferase-like"/>
    <property type="match status" value="1"/>
</dbReference>
<protein>
    <recommendedName>
        <fullName evidence="4">Unsaturated rhamnogalacturonyl hydrolase</fullName>
    </recommendedName>
</protein>
<dbReference type="Gene3D" id="3.40.50.880">
    <property type="match status" value="1"/>
</dbReference>
<evidence type="ECO:0000256" key="1">
    <source>
        <dbReference type="SAM" id="SignalP"/>
    </source>
</evidence>
<accession>A0ABS3YD02</accession>
<keyword evidence="1" id="KW-0732">Signal</keyword>
<name>A0ABS3YD02_9BACT</name>
<proteinExistence type="predicted"/>
<dbReference type="Proteomes" id="UP000679126">
    <property type="component" value="Unassembled WGS sequence"/>
</dbReference>